<dbReference type="Pfam" id="PF17768">
    <property type="entry name" value="RecJ_OB"/>
    <property type="match status" value="1"/>
</dbReference>
<dbReference type="GO" id="GO:0006310">
    <property type="term" value="P:DNA recombination"/>
    <property type="evidence" value="ECO:0007669"/>
    <property type="project" value="InterPro"/>
</dbReference>
<dbReference type="EMBL" id="FNID01000015">
    <property type="protein sequence ID" value="SDN29157.1"/>
    <property type="molecule type" value="Genomic_DNA"/>
</dbReference>
<evidence type="ECO:0000256" key="3">
    <source>
        <dbReference type="ARBA" id="ARBA00022722"/>
    </source>
</evidence>
<evidence type="ECO:0000259" key="8">
    <source>
        <dbReference type="Pfam" id="PF17768"/>
    </source>
</evidence>
<dbReference type="InterPro" id="IPR038763">
    <property type="entry name" value="DHH_sf"/>
</dbReference>
<name>A0A1H0A708_9FIRM</name>
<dbReference type="GO" id="GO:0003676">
    <property type="term" value="F:nucleic acid binding"/>
    <property type="evidence" value="ECO:0007669"/>
    <property type="project" value="InterPro"/>
</dbReference>
<accession>A0A1H0A708</accession>
<dbReference type="InterPro" id="IPR051673">
    <property type="entry name" value="SSDNA_exonuclease_RecJ"/>
</dbReference>
<evidence type="ECO:0000256" key="2">
    <source>
        <dbReference type="ARBA" id="ARBA00019841"/>
    </source>
</evidence>
<dbReference type="Proteomes" id="UP000199182">
    <property type="component" value="Unassembled WGS sequence"/>
</dbReference>
<dbReference type="InterPro" id="IPR001667">
    <property type="entry name" value="DDH_dom"/>
</dbReference>
<dbReference type="GO" id="GO:0008409">
    <property type="term" value="F:5'-3' exonuclease activity"/>
    <property type="evidence" value="ECO:0007669"/>
    <property type="project" value="InterPro"/>
</dbReference>
<dbReference type="NCBIfam" id="TIGR00644">
    <property type="entry name" value="recJ"/>
    <property type="match status" value="1"/>
</dbReference>
<dbReference type="RefSeq" id="WP_162840356.1">
    <property type="nucleotide sequence ID" value="NZ_FNID01000015.1"/>
</dbReference>
<dbReference type="SUPFAM" id="SSF64182">
    <property type="entry name" value="DHH phosphoesterases"/>
    <property type="match status" value="1"/>
</dbReference>
<dbReference type="Gene3D" id="3.90.1640.30">
    <property type="match status" value="1"/>
</dbReference>
<proteinExistence type="inferred from homology"/>
<evidence type="ECO:0000313" key="9">
    <source>
        <dbReference type="EMBL" id="SDN29157.1"/>
    </source>
</evidence>
<evidence type="ECO:0000256" key="4">
    <source>
        <dbReference type="ARBA" id="ARBA00022801"/>
    </source>
</evidence>
<dbReference type="PANTHER" id="PTHR30255:SF2">
    <property type="entry name" value="SINGLE-STRANDED-DNA-SPECIFIC EXONUCLEASE RECJ"/>
    <property type="match status" value="1"/>
</dbReference>
<keyword evidence="5 9" id="KW-0269">Exonuclease</keyword>
<gene>
    <name evidence="9" type="ORF">SAMN05192585_11546</name>
</gene>
<dbReference type="PANTHER" id="PTHR30255">
    <property type="entry name" value="SINGLE-STRANDED-DNA-SPECIFIC EXONUCLEASE RECJ"/>
    <property type="match status" value="1"/>
</dbReference>
<feature type="domain" description="RecJ OB" evidence="8">
    <location>
        <begin position="454"/>
        <end position="558"/>
    </location>
</feature>
<keyword evidence="10" id="KW-1185">Reference proteome</keyword>
<protein>
    <recommendedName>
        <fullName evidence="2">Single-stranded-DNA-specific exonuclease RecJ</fullName>
    </recommendedName>
</protein>
<evidence type="ECO:0000313" key="10">
    <source>
        <dbReference type="Proteomes" id="UP000199182"/>
    </source>
</evidence>
<dbReference type="AlphaFoldDB" id="A0A1H0A708"/>
<dbReference type="Pfam" id="PF01368">
    <property type="entry name" value="DHH"/>
    <property type="match status" value="1"/>
</dbReference>
<keyword evidence="4" id="KW-0378">Hydrolase</keyword>
<evidence type="ECO:0000259" key="6">
    <source>
        <dbReference type="Pfam" id="PF01368"/>
    </source>
</evidence>
<comment type="similarity">
    <text evidence="1">Belongs to the RecJ family.</text>
</comment>
<sequence length="681" mass="74663">MGYKKWVLPNIDKSLSARLAAELGVLPAVADILVARGITEPNQAQAFLHNDAALSNPFCFRDMDKAVDRINEALENDEQIAVYGDYDADGVTATAILVLYLESAGANVTYYIPSREDEGYGMNKAAVAKLHKLGVNLIITVDNGITANEEIAYASELGIDVVVTDHHKPKDILPKACAVVDPHRKDCDSPFKDYCGAGLALMLITALSGGDFDEMLDFCGDLAAVGTIADVVPLVGENRILACEGLKRLRDTQNIGLAALIECCGLTDKPITSEVVAFAIVPRINAAGRLGLAEVALRLLLSDDYEEAMALALEINKNNAQRQELEAVILRDIGQELAKHPEKAERRVIVLASEGWHHGVTGIVAAKLVERYAKPCFLISIEGDTARGSGRGVAGYSMFEALLSCDDLLLRYGGHTAAAGLTLETKNIEAFIQRIEDYSRKQYPLMPVHSVSADRLCEPDEVTIEELRMLSVFEPFGCGNEAVRYCFTGLTITEITPLGGGKHLRLRLSKGKKTVFGVYFGMTEQSFPYKAGDTVDILAACDINEYQGRQSVSIKIRDIRASSFNQDQFFRSRELYERYRGKEEIISTDIDVIIPTRDDVAVIYRQLREHERYPWGAVQLAAASLSNYGKTMVALQALEELGLISTNIDNNQYIISIVKGAPKANLADSKFLQGLSTQRER</sequence>
<dbReference type="InterPro" id="IPR003156">
    <property type="entry name" value="DHHA1_dom"/>
</dbReference>
<feature type="domain" description="DDH" evidence="6">
    <location>
        <begin position="79"/>
        <end position="227"/>
    </location>
</feature>
<dbReference type="Pfam" id="PF02272">
    <property type="entry name" value="DHHA1"/>
    <property type="match status" value="1"/>
</dbReference>
<dbReference type="GO" id="GO:0006281">
    <property type="term" value="P:DNA repair"/>
    <property type="evidence" value="ECO:0007669"/>
    <property type="project" value="InterPro"/>
</dbReference>
<evidence type="ECO:0000259" key="7">
    <source>
        <dbReference type="Pfam" id="PF02272"/>
    </source>
</evidence>
<evidence type="ECO:0000256" key="5">
    <source>
        <dbReference type="ARBA" id="ARBA00022839"/>
    </source>
</evidence>
<feature type="domain" description="DHHA1" evidence="7">
    <location>
        <begin position="347"/>
        <end position="438"/>
    </location>
</feature>
<dbReference type="STRING" id="258515.SAMN05192585_11546"/>
<keyword evidence="3" id="KW-0540">Nuclease</keyword>
<dbReference type="Gene3D" id="3.10.310.30">
    <property type="match status" value="1"/>
</dbReference>
<dbReference type="InterPro" id="IPR004610">
    <property type="entry name" value="RecJ"/>
</dbReference>
<organism evidence="9 10">
    <name type="scientific">Acetanaerobacterium elongatum</name>
    <dbReference type="NCBI Taxonomy" id="258515"/>
    <lineage>
        <taxon>Bacteria</taxon>
        <taxon>Bacillati</taxon>
        <taxon>Bacillota</taxon>
        <taxon>Clostridia</taxon>
        <taxon>Eubacteriales</taxon>
        <taxon>Oscillospiraceae</taxon>
        <taxon>Acetanaerobacterium</taxon>
    </lineage>
</organism>
<evidence type="ECO:0000256" key="1">
    <source>
        <dbReference type="ARBA" id="ARBA00005915"/>
    </source>
</evidence>
<dbReference type="InterPro" id="IPR041122">
    <property type="entry name" value="RecJ_OB"/>
</dbReference>
<reference evidence="9 10" key="1">
    <citation type="submission" date="2016-10" db="EMBL/GenBank/DDBJ databases">
        <authorList>
            <person name="de Groot N.N."/>
        </authorList>
    </citation>
    <scope>NUCLEOTIDE SEQUENCE [LARGE SCALE GENOMIC DNA]</scope>
    <source>
        <strain evidence="9 10">CGMCC 1.5012</strain>
    </source>
</reference>